<dbReference type="Proteomes" id="UP000178935">
    <property type="component" value="Unassembled WGS sequence"/>
</dbReference>
<accession>A0A1G2JPI3</accession>
<evidence type="ECO:0000313" key="1">
    <source>
        <dbReference type="EMBL" id="OGZ88168.1"/>
    </source>
</evidence>
<reference evidence="1 2" key="1">
    <citation type="journal article" date="2016" name="Nat. Commun.">
        <title>Thousands of microbial genomes shed light on interconnected biogeochemical processes in an aquifer system.</title>
        <authorList>
            <person name="Anantharaman K."/>
            <person name="Brown C.T."/>
            <person name="Hug L.A."/>
            <person name="Sharon I."/>
            <person name="Castelle C.J."/>
            <person name="Probst A.J."/>
            <person name="Thomas B.C."/>
            <person name="Singh A."/>
            <person name="Wilkins M.J."/>
            <person name="Karaoz U."/>
            <person name="Brodie E.L."/>
            <person name="Williams K.H."/>
            <person name="Hubbard S.S."/>
            <person name="Banfield J.F."/>
        </authorList>
    </citation>
    <scope>NUCLEOTIDE SEQUENCE [LARGE SCALE GENOMIC DNA]</scope>
</reference>
<dbReference type="Gene3D" id="3.40.50.150">
    <property type="entry name" value="Vaccinia Virus protein VP39"/>
    <property type="match status" value="1"/>
</dbReference>
<sequence>MTGEFRENLGDNEVEVVQALVEGEDKPFNITEFLQQPKDDYSALIRQNDVESDLGHWEGMFLFTQRDDHLAENLNEKTPERKKVFDFVSERLSEKMLVDLGAGRDRGRIQNMAQRLGAKIYIGVDKFFPYKEREEINSDQDLSYGEKQEDMQVATIKGDMLDFLSRLPDNSVCITMNGIDIDMVTSEAYINALVKEIIRVLHPSGIAFGTDSTALRNIAQAIYLKEELEYMEKLREDDPEKFKKESWESSYLATKEALSKANQQILTDLDCVEFPEVFGKGSAVETDFITKIRK</sequence>
<gene>
    <name evidence="1" type="ORF">A2561_05185</name>
</gene>
<comment type="caution">
    <text evidence="1">The sequence shown here is derived from an EMBL/GenBank/DDBJ whole genome shotgun (WGS) entry which is preliminary data.</text>
</comment>
<proteinExistence type="predicted"/>
<name>A0A1G2JPI3_9BACT</name>
<dbReference type="AlphaFoldDB" id="A0A1G2JPI3"/>
<protein>
    <submittedName>
        <fullName evidence="1">Uncharacterized protein</fullName>
    </submittedName>
</protein>
<dbReference type="EMBL" id="MHPU01000029">
    <property type="protein sequence ID" value="OGZ88168.1"/>
    <property type="molecule type" value="Genomic_DNA"/>
</dbReference>
<dbReference type="InterPro" id="IPR029063">
    <property type="entry name" value="SAM-dependent_MTases_sf"/>
</dbReference>
<organism evidence="1 2">
    <name type="scientific">Candidatus Staskawiczbacteria bacterium RIFOXYD1_FULL_32_13</name>
    <dbReference type="NCBI Taxonomy" id="1802234"/>
    <lineage>
        <taxon>Bacteria</taxon>
        <taxon>Candidatus Staskawicziibacteriota</taxon>
    </lineage>
</organism>
<evidence type="ECO:0000313" key="2">
    <source>
        <dbReference type="Proteomes" id="UP000178935"/>
    </source>
</evidence>
<dbReference type="SUPFAM" id="SSF53335">
    <property type="entry name" value="S-adenosyl-L-methionine-dependent methyltransferases"/>
    <property type="match status" value="1"/>
</dbReference>